<dbReference type="Gene3D" id="3.20.20.70">
    <property type="entry name" value="Aldolase class I"/>
    <property type="match status" value="1"/>
</dbReference>
<comment type="pathway">
    <text evidence="2 9 12">Pyrimidine metabolism; UMP biosynthesis via de novo pathway; UMP from orotate: step 2/2.</text>
</comment>
<evidence type="ECO:0000313" key="15">
    <source>
        <dbReference type="Proteomes" id="UP000287101"/>
    </source>
</evidence>
<dbReference type="PROSITE" id="PS00156">
    <property type="entry name" value="OMPDECASE"/>
    <property type="match status" value="1"/>
</dbReference>
<gene>
    <name evidence="9" type="primary">pyrF</name>
    <name evidence="14" type="ORF">CBF31_02910</name>
</gene>
<evidence type="ECO:0000256" key="9">
    <source>
        <dbReference type="HAMAP-Rule" id="MF_01200"/>
    </source>
</evidence>
<comment type="similarity">
    <text evidence="8 9">Belongs to the OMP decarboxylase family. Type 1 subfamily.</text>
</comment>
<name>A0A430ACP7_9ENTE</name>
<comment type="subunit">
    <text evidence="3 9">Homodimer.</text>
</comment>
<feature type="binding site" evidence="9 11">
    <location>
        <position position="193"/>
    </location>
    <ligand>
        <name>substrate</name>
    </ligand>
</feature>
<proteinExistence type="inferred from homology"/>
<evidence type="ECO:0000259" key="13">
    <source>
        <dbReference type="SMART" id="SM00934"/>
    </source>
</evidence>
<dbReference type="GO" id="GO:0006207">
    <property type="term" value="P:'de novo' pyrimidine nucleobase biosynthetic process"/>
    <property type="evidence" value="ECO:0007669"/>
    <property type="project" value="InterPro"/>
</dbReference>
<evidence type="ECO:0000256" key="6">
    <source>
        <dbReference type="ARBA" id="ARBA00023239"/>
    </source>
</evidence>
<feature type="active site" description="Proton donor" evidence="9">
    <location>
        <position position="61"/>
    </location>
</feature>
<dbReference type="InterPro" id="IPR001754">
    <property type="entry name" value="OMPdeCOase_dom"/>
</dbReference>
<feature type="binding site" evidence="9 11">
    <location>
        <position position="9"/>
    </location>
    <ligand>
        <name>substrate</name>
    </ligand>
</feature>
<evidence type="ECO:0000256" key="1">
    <source>
        <dbReference type="ARBA" id="ARBA00002356"/>
    </source>
</evidence>
<dbReference type="PANTHER" id="PTHR32119:SF2">
    <property type="entry name" value="OROTIDINE 5'-PHOSPHATE DECARBOXYLASE"/>
    <property type="match status" value="1"/>
</dbReference>
<keyword evidence="15" id="KW-1185">Reference proteome</keyword>
<dbReference type="InterPro" id="IPR047596">
    <property type="entry name" value="OMPdecase_bac"/>
</dbReference>
<keyword evidence="4 9" id="KW-0210">Decarboxylase</keyword>
<dbReference type="AlphaFoldDB" id="A0A430ACP7"/>
<feature type="active site" description="For OMPdecase activity" evidence="10">
    <location>
        <position position="59"/>
    </location>
</feature>
<dbReference type="SMART" id="SM00934">
    <property type="entry name" value="OMPdecase"/>
    <property type="match status" value="1"/>
</dbReference>
<evidence type="ECO:0000256" key="11">
    <source>
        <dbReference type="PIRSR" id="PIRSR614732-2"/>
    </source>
</evidence>
<comment type="function">
    <text evidence="1 9">Catalyzes the decarboxylation of orotidine 5'-monophosphate (OMP) to uridine 5'-monophosphate (UMP).</text>
</comment>
<keyword evidence="5 9" id="KW-0665">Pyrimidine biosynthesis</keyword>
<evidence type="ECO:0000256" key="2">
    <source>
        <dbReference type="ARBA" id="ARBA00004861"/>
    </source>
</evidence>
<dbReference type="PANTHER" id="PTHR32119">
    <property type="entry name" value="OROTIDINE 5'-PHOSPHATE DECARBOXYLASE"/>
    <property type="match status" value="1"/>
</dbReference>
<dbReference type="Pfam" id="PF00215">
    <property type="entry name" value="OMPdecase"/>
    <property type="match status" value="1"/>
</dbReference>
<feature type="binding site" evidence="9 11">
    <location>
        <position position="122"/>
    </location>
    <ligand>
        <name>substrate</name>
    </ligand>
</feature>
<dbReference type="RefSeq" id="WP_126830794.1">
    <property type="nucleotide sequence ID" value="NZ_CBCRYB010000007.1"/>
</dbReference>
<dbReference type="CDD" id="cd04725">
    <property type="entry name" value="OMP_decarboxylase_like"/>
    <property type="match status" value="1"/>
</dbReference>
<dbReference type="NCBIfam" id="TIGR01740">
    <property type="entry name" value="pyrF"/>
    <property type="match status" value="1"/>
</dbReference>
<protein>
    <recommendedName>
        <fullName evidence="9">Orotidine 5'-phosphate decarboxylase</fullName>
        <ecNumber evidence="9">4.1.1.23</ecNumber>
    </recommendedName>
    <alternativeName>
        <fullName evidence="9">OMP decarboxylase</fullName>
        <shortName evidence="9">OMPDCase</shortName>
        <shortName evidence="9">OMPdecase</shortName>
    </alternativeName>
</protein>
<feature type="binding site" evidence="9 11">
    <location>
        <position position="214"/>
    </location>
    <ligand>
        <name>substrate</name>
    </ligand>
</feature>
<dbReference type="FunFam" id="3.20.20.70:FF:000015">
    <property type="entry name" value="Orotidine 5'-phosphate decarboxylase"/>
    <property type="match status" value="1"/>
</dbReference>
<evidence type="ECO:0000256" key="5">
    <source>
        <dbReference type="ARBA" id="ARBA00022975"/>
    </source>
</evidence>
<feature type="domain" description="Orotidine 5'-phosphate decarboxylase" evidence="13">
    <location>
        <begin position="3"/>
        <end position="229"/>
    </location>
</feature>
<comment type="caution">
    <text evidence="14">The sequence shown here is derived from an EMBL/GenBank/DDBJ whole genome shotgun (WGS) entry which is preliminary data.</text>
</comment>
<dbReference type="InterPro" id="IPR013785">
    <property type="entry name" value="Aldolase_TIM"/>
</dbReference>
<dbReference type="InterPro" id="IPR011060">
    <property type="entry name" value="RibuloseP-bd_barrel"/>
</dbReference>
<feature type="binding site" evidence="9 11">
    <location>
        <position position="184"/>
    </location>
    <ligand>
        <name>substrate</name>
    </ligand>
</feature>
<organism evidence="14 15">
    <name type="scientific">Vagococcus fessus</name>
    <dbReference type="NCBI Taxonomy" id="120370"/>
    <lineage>
        <taxon>Bacteria</taxon>
        <taxon>Bacillati</taxon>
        <taxon>Bacillota</taxon>
        <taxon>Bacilli</taxon>
        <taxon>Lactobacillales</taxon>
        <taxon>Enterococcaceae</taxon>
        <taxon>Vagococcus</taxon>
    </lineage>
</organism>
<dbReference type="OrthoDB" id="9806203at2"/>
<dbReference type="InterPro" id="IPR018089">
    <property type="entry name" value="OMPdecase_AS"/>
</dbReference>
<evidence type="ECO:0000256" key="10">
    <source>
        <dbReference type="PIRSR" id="PIRSR614732-1"/>
    </source>
</evidence>
<evidence type="ECO:0000313" key="14">
    <source>
        <dbReference type="EMBL" id="RSU04986.1"/>
    </source>
</evidence>
<dbReference type="SUPFAM" id="SSF51366">
    <property type="entry name" value="Ribulose-phoshate binding barrel"/>
    <property type="match status" value="1"/>
</dbReference>
<dbReference type="GO" id="GO:0044205">
    <property type="term" value="P:'de novo' UMP biosynthetic process"/>
    <property type="evidence" value="ECO:0007669"/>
    <property type="project" value="UniProtKB-UniRule"/>
</dbReference>
<evidence type="ECO:0000256" key="7">
    <source>
        <dbReference type="ARBA" id="ARBA00049157"/>
    </source>
</evidence>
<evidence type="ECO:0000256" key="3">
    <source>
        <dbReference type="ARBA" id="ARBA00011738"/>
    </source>
</evidence>
<dbReference type="GO" id="GO:0005829">
    <property type="term" value="C:cytosol"/>
    <property type="evidence" value="ECO:0007669"/>
    <property type="project" value="TreeGrafter"/>
</dbReference>
<feature type="active site" description="For OMPdecase activity" evidence="10">
    <location>
        <position position="61"/>
    </location>
</feature>
<evidence type="ECO:0000256" key="12">
    <source>
        <dbReference type="RuleBase" id="RU000512"/>
    </source>
</evidence>
<accession>A0A430ACP7</accession>
<dbReference type="UniPathway" id="UPA00070">
    <property type="reaction ID" value="UER00120"/>
</dbReference>
<dbReference type="EC" id="4.1.1.23" evidence="9"/>
<dbReference type="Proteomes" id="UP000287101">
    <property type="component" value="Unassembled WGS sequence"/>
</dbReference>
<feature type="active site" description="For OMPdecase activity" evidence="10">
    <location>
        <position position="64"/>
    </location>
</feature>
<feature type="binding site" evidence="9">
    <location>
        <begin position="59"/>
        <end position="68"/>
    </location>
    <ligand>
        <name>substrate</name>
    </ligand>
</feature>
<evidence type="ECO:0000256" key="4">
    <source>
        <dbReference type="ARBA" id="ARBA00022793"/>
    </source>
</evidence>
<dbReference type="GO" id="GO:0004590">
    <property type="term" value="F:orotidine-5'-phosphate decarboxylase activity"/>
    <property type="evidence" value="ECO:0007669"/>
    <property type="project" value="UniProtKB-UniRule"/>
</dbReference>
<reference evidence="14 15" key="1">
    <citation type="submission" date="2017-05" db="EMBL/GenBank/DDBJ databases">
        <title>Vagococcus spp. assemblies.</title>
        <authorList>
            <person name="Gulvik C.A."/>
        </authorList>
    </citation>
    <scope>NUCLEOTIDE SEQUENCE [LARGE SCALE GENOMIC DNA]</scope>
    <source>
        <strain evidence="14 15">CCUG 41755</strain>
    </source>
</reference>
<evidence type="ECO:0000256" key="8">
    <source>
        <dbReference type="ARBA" id="ARBA00061012"/>
    </source>
</evidence>
<feature type="binding site" evidence="9 11">
    <location>
        <position position="213"/>
    </location>
    <ligand>
        <name>substrate</name>
    </ligand>
</feature>
<dbReference type="NCBIfam" id="NF001273">
    <property type="entry name" value="PRK00230.1"/>
    <property type="match status" value="1"/>
</dbReference>
<dbReference type="InterPro" id="IPR014732">
    <property type="entry name" value="OMPdecase"/>
</dbReference>
<comment type="catalytic activity">
    <reaction evidence="7 9 12">
        <text>orotidine 5'-phosphate + H(+) = UMP + CO2</text>
        <dbReference type="Rhea" id="RHEA:11596"/>
        <dbReference type="ChEBI" id="CHEBI:15378"/>
        <dbReference type="ChEBI" id="CHEBI:16526"/>
        <dbReference type="ChEBI" id="CHEBI:57538"/>
        <dbReference type="ChEBI" id="CHEBI:57865"/>
        <dbReference type="EC" id="4.1.1.23"/>
    </reaction>
</comment>
<dbReference type="EMBL" id="NGJY01000001">
    <property type="protein sequence ID" value="RSU04986.1"/>
    <property type="molecule type" value="Genomic_DNA"/>
</dbReference>
<keyword evidence="6 9" id="KW-0456">Lyase</keyword>
<sequence length="242" mass="26518">MKRPIIALDLPNRQAIDDFLSHFPKDESLYLKVGMELYYQEGPAIVRYLKELGHDIFLDLKMHDIPNTVERAMKGIAGLGIKLTNIHAAGGKEMMMAAVRGLETGKPSGQTRPQLIAVTQLTSTSDEQVKEEQLIPVGVSESAKQYAKLTHESGVDGVVCSALEVEAIKKVTAPEFICLTPGIRPKGTAVGDQKRVVTPEMASTIGSDLIVVGRPITQAENPYQAYLEIKKEWNGEKSYANN</sequence>
<dbReference type="HAMAP" id="MF_01200_B">
    <property type="entry name" value="OMPdecase_type1_B"/>
    <property type="match status" value="1"/>
</dbReference>
<feature type="binding site" evidence="9 11">
    <location>
        <position position="32"/>
    </location>
    <ligand>
        <name>substrate</name>
    </ligand>
</feature>